<gene>
    <name evidence="1" type="ORF">CKO28_18855</name>
</gene>
<organism evidence="1 2">
    <name type="scientific">Rhodovibrio sodomensis</name>
    <dbReference type="NCBI Taxonomy" id="1088"/>
    <lineage>
        <taxon>Bacteria</taxon>
        <taxon>Pseudomonadati</taxon>
        <taxon>Pseudomonadota</taxon>
        <taxon>Alphaproteobacteria</taxon>
        <taxon>Rhodospirillales</taxon>
        <taxon>Rhodovibrionaceae</taxon>
        <taxon>Rhodovibrio</taxon>
    </lineage>
</organism>
<evidence type="ECO:0000313" key="2">
    <source>
        <dbReference type="Proteomes" id="UP001296873"/>
    </source>
</evidence>
<dbReference type="Proteomes" id="UP001296873">
    <property type="component" value="Unassembled WGS sequence"/>
</dbReference>
<dbReference type="EMBL" id="NRRL01000074">
    <property type="protein sequence ID" value="MBK1670099.1"/>
    <property type="molecule type" value="Genomic_DNA"/>
</dbReference>
<evidence type="ECO:0000313" key="1">
    <source>
        <dbReference type="EMBL" id="MBK1670099.1"/>
    </source>
</evidence>
<name>A0ABS1DK10_9PROT</name>
<sequence length="97" mass="10633">MTIDLENAQSYVRAATDLDDLLSRMEAVEDAGGRFDAATSDCDVDVARLPKFSDDEPEDTAGMLSWDAERALWFGGYCDQSERWAIGPRADAVPSPD</sequence>
<comment type="caution">
    <text evidence="1">The sequence shown here is derived from an EMBL/GenBank/DDBJ whole genome shotgun (WGS) entry which is preliminary data.</text>
</comment>
<keyword evidence="2" id="KW-1185">Reference proteome</keyword>
<reference evidence="1 2" key="1">
    <citation type="journal article" date="2020" name="Microorganisms">
        <title>Osmotic Adaptation and Compatible Solute Biosynthesis of Phototrophic Bacteria as Revealed from Genome Analyses.</title>
        <authorList>
            <person name="Imhoff J.F."/>
            <person name="Rahn T."/>
            <person name="Kunzel S."/>
            <person name="Keller A."/>
            <person name="Neulinger S.C."/>
        </authorList>
    </citation>
    <scope>NUCLEOTIDE SEQUENCE [LARGE SCALE GENOMIC DNA]</scope>
    <source>
        <strain evidence="1 2">DSM 9895</strain>
    </source>
</reference>
<protein>
    <submittedName>
        <fullName evidence="1">Uncharacterized protein</fullName>
    </submittedName>
</protein>
<proteinExistence type="predicted"/>
<dbReference type="RefSeq" id="WP_200342450.1">
    <property type="nucleotide sequence ID" value="NZ_NRRL01000074.1"/>
</dbReference>
<accession>A0ABS1DK10</accession>